<evidence type="ECO:0000313" key="4">
    <source>
        <dbReference type="Proteomes" id="UP001165679"/>
    </source>
</evidence>
<proteinExistence type="predicted"/>
<comment type="caution">
    <text evidence="3">The sequence shown here is derived from an EMBL/GenBank/DDBJ whole genome shotgun (WGS) entry which is preliminary data.</text>
</comment>
<feature type="domain" description="FAD dependent oxidoreductase" evidence="2">
    <location>
        <begin position="6"/>
        <end position="350"/>
    </location>
</feature>
<name>A0AA41YLF0_9PROT</name>
<organism evidence="3 4">
    <name type="scientific">Limobrevibacterium gyesilva</name>
    <dbReference type="NCBI Taxonomy" id="2991712"/>
    <lineage>
        <taxon>Bacteria</taxon>
        <taxon>Pseudomonadati</taxon>
        <taxon>Pseudomonadota</taxon>
        <taxon>Alphaproteobacteria</taxon>
        <taxon>Acetobacterales</taxon>
        <taxon>Acetobacteraceae</taxon>
        <taxon>Limobrevibacterium</taxon>
    </lineage>
</organism>
<dbReference type="Gene3D" id="3.30.9.10">
    <property type="entry name" value="D-Amino Acid Oxidase, subunit A, domain 2"/>
    <property type="match status" value="1"/>
</dbReference>
<dbReference type="Pfam" id="PF01266">
    <property type="entry name" value="DAO"/>
    <property type="match status" value="1"/>
</dbReference>
<dbReference type="GO" id="GO:0016491">
    <property type="term" value="F:oxidoreductase activity"/>
    <property type="evidence" value="ECO:0007669"/>
    <property type="project" value="UniProtKB-KW"/>
</dbReference>
<dbReference type="PANTHER" id="PTHR13847:SF287">
    <property type="entry name" value="FAD-DEPENDENT OXIDOREDUCTASE DOMAIN-CONTAINING PROTEIN 1"/>
    <property type="match status" value="1"/>
</dbReference>
<keyword evidence="1" id="KW-0560">Oxidoreductase</keyword>
<evidence type="ECO:0000313" key="3">
    <source>
        <dbReference type="EMBL" id="MCW3474088.1"/>
    </source>
</evidence>
<dbReference type="InterPro" id="IPR036188">
    <property type="entry name" value="FAD/NAD-bd_sf"/>
</dbReference>
<dbReference type="GO" id="GO:0005737">
    <property type="term" value="C:cytoplasm"/>
    <property type="evidence" value="ECO:0007669"/>
    <property type="project" value="TreeGrafter"/>
</dbReference>
<dbReference type="PANTHER" id="PTHR13847">
    <property type="entry name" value="SARCOSINE DEHYDROGENASE-RELATED"/>
    <property type="match status" value="1"/>
</dbReference>
<dbReference type="InterPro" id="IPR006076">
    <property type="entry name" value="FAD-dep_OxRdtase"/>
</dbReference>
<protein>
    <submittedName>
        <fullName evidence="3">FAD-binding oxidoreductase</fullName>
    </submittedName>
</protein>
<accession>A0AA41YLF0</accession>
<evidence type="ECO:0000256" key="1">
    <source>
        <dbReference type="ARBA" id="ARBA00023002"/>
    </source>
</evidence>
<reference evidence="3" key="1">
    <citation type="submission" date="2022-09" db="EMBL/GenBank/DDBJ databases">
        <title>Rhodovastum sp. nov. RN2-1 isolated from soil in Seongnam, South Korea.</title>
        <authorList>
            <person name="Le N.T."/>
        </authorList>
    </citation>
    <scope>NUCLEOTIDE SEQUENCE</scope>
    <source>
        <strain evidence="3">RN2-1</strain>
    </source>
</reference>
<dbReference type="AlphaFoldDB" id="A0AA41YLF0"/>
<dbReference type="RefSeq" id="WP_264712708.1">
    <property type="nucleotide sequence ID" value="NZ_JAPDNT010000002.1"/>
</dbReference>
<dbReference type="PRINTS" id="PR00411">
    <property type="entry name" value="PNDRDTASEI"/>
</dbReference>
<reference evidence="3" key="2">
    <citation type="submission" date="2022-10" db="EMBL/GenBank/DDBJ databases">
        <authorList>
            <person name="Trinh H.N."/>
        </authorList>
    </citation>
    <scope>NUCLEOTIDE SEQUENCE</scope>
    <source>
        <strain evidence="3">RN2-1</strain>
    </source>
</reference>
<gene>
    <name evidence="3" type="ORF">OL599_05805</name>
</gene>
<sequence length="379" mass="39586">MTLTADVLVVGGGIQGCSAALQIAQRGFSVILLEKNGVGRHASGVNAGGVRRLLRDPAEIPLSVASMEMWLRIEDLVGADCGFKVSGQVAVAETEAEFATLRARAEMVASLGYAHEELIGRDELYRVVPALAPHCVGGLIARGDGFASPYHTTMAFGAAARRAGVRVFEEVRATGFARRAGVWHVDSSAGKVEAKFLVNTGGAWGATVAAMLGEPVPLEAIAPMMMVTAPVPPFVEPVVIGVGRKLSFKQAPNGSVLIGGGHRGVPDLAGETSSVDFRKLVISAQTVATLFPVMRDAQIVRTWSGIESRMPDDIPVLGPSSTEEGAFHAFGFSAHGFQMGPVTGAILAELVADGGSNFPLAPFRITRFRENASVAASGQ</sequence>
<keyword evidence="4" id="KW-1185">Reference proteome</keyword>
<dbReference type="Gene3D" id="3.50.50.60">
    <property type="entry name" value="FAD/NAD(P)-binding domain"/>
    <property type="match status" value="1"/>
</dbReference>
<dbReference type="SUPFAM" id="SSF51905">
    <property type="entry name" value="FAD/NAD(P)-binding domain"/>
    <property type="match status" value="1"/>
</dbReference>
<dbReference type="EMBL" id="JAPDNT010000002">
    <property type="protein sequence ID" value="MCW3474088.1"/>
    <property type="molecule type" value="Genomic_DNA"/>
</dbReference>
<evidence type="ECO:0000259" key="2">
    <source>
        <dbReference type="Pfam" id="PF01266"/>
    </source>
</evidence>
<dbReference type="Proteomes" id="UP001165679">
    <property type="component" value="Unassembled WGS sequence"/>
</dbReference>